<reference evidence="5" key="1">
    <citation type="submission" date="2022-01" db="EMBL/GenBank/DDBJ databases">
        <title>Nocardioidaceae gen. sp. A5X3R13.</title>
        <authorList>
            <person name="Lopez Marin M.A."/>
            <person name="Uhlik O."/>
        </authorList>
    </citation>
    <scope>NUCLEOTIDE SEQUENCE</scope>
    <source>
        <strain evidence="5">A5X3R13</strain>
    </source>
</reference>
<dbReference type="PANTHER" id="PTHR30146">
    <property type="entry name" value="LACI-RELATED TRANSCRIPTIONAL REPRESSOR"/>
    <property type="match status" value="1"/>
</dbReference>
<accession>A0AA46YM83</accession>
<evidence type="ECO:0000259" key="4">
    <source>
        <dbReference type="Pfam" id="PF13377"/>
    </source>
</evidence>
<name>A0AA46YM83_9ACTN</name>
<dbReference type="Gene3D" id="3.40.50.2300">
    <property type="match status" value="2"/>
</dbReference>
<dbReference type="Proteomes" id="UP001164390">
    <property type="component" value="Chromosome"/>
</dbReference>
<dbReference type="GO" id="GO:0000976">
    <property type="term" value="F:transcription cis-regulatory region binding"/>
    <property type="evidence" value="ECO:0007669"/>
    <property type="project" value="TreeGrafter"/>
</dbReference>
<dbReference type="AlphaFoldDB" id="A0AA46YM83"/>
<dbReference type="SUPFAM" id="SSF53822">
    <property type="entry name" value="Periplasmic binding protein-like I"/>
    <property type="match status" value="1"/>
</dbReference>
<evidence type="ECO:0000313" key="6">
    <source>
        <dbReference type="Proteomes" id="UP001164390"/>
    </source>
</evidence>
<evidence type="ECO:0000256" key="1">
    <source>
        <dbReference type="ARBA" id="ARBA00023015"/>
    </source>
</evidence>
<gene>
    <name evidence="5" type="ORF">L0C25_01590</name>
</gene>
<dbReference type="EMBL" id="CP094970">
    <property type="protein sequence ID" value="UYM07800.1"/>
    <property type="molecule type" value="Genomic_DNA"/>
</dbReference>
<organism evidence="5 6">
    <name type="scientific">Solicola gregarius</name>
    <dbReference type="NCBI Taxonomy" id="2908642"/>
    <lineage>
        <taxon>Bacteria</taxon>
        <taxon>Bacillati</taxon>
        <taxon>Actinomycetota</taxon>
        <taxon>Actinomycetes</taxon>
        <taxon>Propionibacteriales</taxon>
        <taxon>Nocardioidaceae</taxon>
        <taxon>Solicola</taxon>
    </lineage>
</organism>
<keyword evidence="3" id="KW-0804">Transcription</keyword>
<evidence type="ECO:0000256" key="2">
    <source>
        <dbReference type="ARBA" id="ARBA00023125"/>
    </source>
</evidence>
<sequence length="90" mass="9567">MDGIFAANDLMAVAAIEEAVERGRVVPDDLAVVGFDDVPVASTTHPRLTTIRQPLDALGRQMARLLIDAAEGREATSLVLATELVPRQSA</sequence>
<feature type="domain" description="Transcriptional regulator LacI/GalR-like sensor" evidence="4">
    <location>
        <begin position="2"/>
        <end position="89"/>
    </location>
</feature>
<keyword evidence="1" id="KW-0805">Transcription regulation</keyword>
<dbReference type="GO" id="GO:0003700">
    <property type="term" value="F:DNA-binding transcription factor activity"/>
    <property type="evidence" value="ECO:0007669"/>
    <property type="project" value="TreeGrafter"/>
</dbReference>
<proteinExistence type="predicted"/>
<dbReference type="KEGG" id="sgrg:L0C25_01590"/>
<protein>
    <submittedName>
        <fullName evidence="5">Substrate-binding domain-containing protein</fullName>
    </submittedName>
</protein>
<dbReference type="Pfam" id="PF13377">
    <property type="entry name" value="Peripla_BP_3"/>
    <property type="match status" value="1"/>
</dbReference>
<dbReference type="InterPro" id="IPR046335">
    <property type="entry name" value="LacI/GalR-like_sensor"/>
</dbReference>
<dbReference type="InterPro" id="IPR028082">
    <property type="entry name" value="Peripla_BP_I"/>
</dbReference>
<evidence type="ECO:0000256" key="3">
    <source>
        <dbReference type="ARBA" id="ARBA00023163"/>
    </source>
</evidence>
<keyword evidence="6" id="KW-1185">Reference proteome</keyword>
<evidence type="ECO:0000313" key="5">
    <source>
        <dbReference type="EMBL" id="UYM07800.1"/>
    </source>
</evidence>
<dbReference type="PANTHER" id="PTHR30146:SF109">
    <property type="entry name" value="HTH-TYPE TRANSCRIPTIONAL REGULATOR GALS"/>
    <property type="match status" value="1"/>
</dbReference>
<keyword evidence="2" id="KW-0238">DNA-binding</keyword>